<sequence length="312" mass="34963">MAILQPAEMDFSNQKFSMIISGSPGIGKTTLALSAPDPVLIDFDKGVARVRAAHRKTTIEADTYEEVLKDLESPQVKACQTIVIDTGGSFVTYLQDWAMRDNPSLNRQKNGAISLKGFGAVKAEFVRFTNWLKYTLNKNIIYVFHTVEQRDGDVTRQRLLCEGAARDIVWQPCDLGCFMQMVGDDRLVGFTPTEQYFAKGCYGVQGLLKLPRLDDGVPNDFLGRLFERARENIRQEAAAHRGEQEAYEAVMEQVRDLIEGIRDPATALETAHQLKKLSHHLTSEREAKALLAAKIKALGMHWDREAGAYVKE</sequence>
<dbReference type="EMBL" id="WWVX01000005">
    <property type="protein sequence ID" value="MZL69694.1"/>
    <property type="molecule type" value="Genomic_DNA"/>
</dbReference>
<name>A0ABW9WV64_9FIRM</name>
<comment type="caution">
    <text evidence="1">The sequence shown here is derived from an EMBL/GenBank/DDBJ whole genome shotgun (WGS) entry which is preliminary data.</text>
</comment>
<keyword evidence="2" id="KW-1185">Reference proteome</keyword>
<gene>
    <name evidence="1" type="ORF">GT747_07995</name>
</gene>
<accession>A0ABW9WV64</accession>
<dbReference type="Proteomes" id="UP000474718">
    <property type="component" value="Unassembled WGS sequence"/>
</dbReference>
<dbReference type="RefSeq" id="WP_161213430.1">
    <property type="nucleotide sequence ID" value="NZ_WWVX01000005.1"/>
</dbReference>
<dbReference type="Pfam" id="PF13479">
    <property type="entry name" value="AAA_24"/>
    <property type="match status" value="1"/>
</dbReference>
<reference evidence="1 2" key="1">
    <citation type="journal article" date="2019" name="Nat. Med.">
        <title>A library of human gut bacterial isolates paired with longitudinal multiomics data enables mechanistic microbiome research.</title>
        <authorList>
            <person name="Poyet M."/>
            <person name="Groussin M."/>
            <person name="Gibbons S.M."/>
            <person name="Avila-Pacheco J."/>
            <person name="Jiang X."/>
            <person name="Kearney S.M."/>
            <person name="Perrotta A.R."/>
            <person name="Berdy B."/>
            <person name="Zhao S."/>
            <person name="Lieberman T.D."/>
            <person name="Swanson P.K."/>
            <person name="Smith M."/>
            <person name="Roesemann S."/>
            <person name="Alexander J.E."/>
            <person name="Rich S.A."/>
            <person name="Livny J."/>
            <person name="Vlamakis H."/>
            <person name="Clish C."/>
            <person name="Bullock K."/>
            <person name="Deik A."/>
            <person name="Scott J."/>
            <person name="Pierce K.A."/>
            <person name="Xavier R.J."/>
            <person name="Alm E.J."/>
        </authorList>
    </citation>
    <scope>NUCLEOTIDE SEQUENCE [LARGE SCALE GENOMIC DNA]</scope>
    <source>
        <strain evidence="1 2">BIOML-A2</strain>
    </source>
</reference>
<organism evidence="1 2">
    <name type="scientific">Bittarella massiliensis</name>
    <name type="common">ex Durand et al. 2017</name>
    <dbReference type="NCBI Taxonomy" id="1720313"/>
    <lineage>
        <taxon>Bacteria</taxon>
        <taxon>Bacillati</taxon>
        <taxon>Bacillota</taxon>
        <taxon>Clostridia</taxon>
        <taxon>Eubacteriales</taxon>
        <taxon>Oscillospiraceae</taxon>
        <taxon>Bittarella (ex Durand et al. 2017)</taxon>
    </lineage>
</organism>
<proteinExistence type="predicted"/>
<evidence type="ECO:0000313" key="2">
    <source>
        <dbReference type="Proteomes" id="UP000474718"/>
    </source>
</evidence>
<protein>
    <submittedName>
        <fullName evidence="1">AAA family ATPase</fullName>
    </submittedName>
</protein>
<evidence type="ECO:0000313" key="1">
    <source>
        <dbReference type="EMBL" id="MZL69694.1"/>
    </source>
</evidence>